<feature type="signal peptide" evidence="4">
    <location>
        <begin position="1"/>
        <end position="25"/>
    </location>
</feature>
<keyword evidence="3" id="KW-0812">Transmembrane</keyword>
<dbReference type="GO" id="GO:0046872">
    <property type="term" value="F:metal ion binding"/>
    <property type="evidence" value="ECO:0007669"/>
    <property type="project" value="UniProtKB-KW"/>
</dbReference>
<proteinExistence type="predicted"/>
<gene>
    <name evidence="6" type="ORF">NQ315_003991</name>
</gene>
<feature type="chain" id="PRO_5043854966" description="DDE Tnp4 domain-containing protein" evidence="4">
    <location>
        <begin position="26"/>
        <end position="221"/>
    </location>
</feature>
<evidence type="ECO:0000259" key="5">
    <source>
        <dbReference type="Pfam" id="PF13359"/>
    </source>
</evidence>
<reference evidence="6 7" key="1">
    <citation type="journal article" date="2023" name="Insect Mol. Biol.">
        <title>Genome sequencing provides insights into the evolution of gene families encoding plant cell wall-degrading enzymes in longhorned beetles.</title>
        <authorList>
            <person name="Shin N.R."/>
            <person name="Okamura Y."/>
            <person name="Kirsch R."/>
            <person name="Pauchet Y."/>
        </authorList>
    </citation>
    <scope>NUCLEOTIDE SEQUENCE [LARGE SCALE GENOMIC DNA]</scope>
    <source>
        <strain evidence="6">EAD_L_NR</strain>
    </source>
</reference>
<dbReference type="Pfam" id="PF13359">
    <property type="entry name" value="DDE_Tnp_4"/>
    <property type="match status" value="2"/>
</dbReference>
<keyword evidence="2" id="KW-0479">Metal-binding</keyword>
<dbReference type="InterPro" id="IPR027806">
    <property type="entry name" value="HARBI1_dom"/>
</dbReference>
<evidence type="ECO:0000256" key="1">
    <source>
        <dbReference type="ARBA" id="ARBA00001968"/>
    </source>
</evidence>
<dbReference type="Proteomes" id="UP001159042">
    <property type="component" value="Unassembled WGS sequence"/>
</dbReference>
<keyword evidence="7" id="KW-1185">Reference proteome</keyword>
<feature type="domain" description="DDE Tnp4" evidence="5">
    <location>
        <begin position="120"/>
        <end position="163"/>
    </location>
</feature>
<evidence type="ECO:0000313" key="6">
    <source>
        <dbReference type="EMBL" id="KAJ8911337.1"/>
    </source>
</evidence>
<feature type="transmembrane region" description="Helical" evidence="3">
    <location>
        <begin position="49"/>
        <end position="69"/>
    </location>
</feature>
<organism evidence="6 7">
    <name type="scientific">Exocentrus adspersus</name>
    <dbReference type="NCBI Taxonomy" id="1586481"/>
    <lineage>
        <taxon>Eukaryota</taxon>
        <taxon>Metazoa</taxon>
        <taxon>Ecdysozoa</taxon>
        <taxon>Arthropoda</taxon>
        <taxon>Hexapoda</taxon>
        <taxon>Insecta</taxon>
        <taxon>Pterygota</taxon>
        <taxon>Neoptera</taxon>
        <taxon>Endopterygota</taxon>
        <taxon>Coleoptera</taxon>
        <taxon>Polyphaga</taxon>
        <taxon>Cucujiformia</taxon>
        <taxon>Chrysomeloidea</taxon>
        <taxon>Cerambycidae</taxon>
        <taxon>Lamiinae</taxon>
        <taxon>Acanthocinini</taxon>
        <taxon>Exocentrus</taxon>
    </lineage>
</organism>
<evidence type="ECO:0000256" key="3">
    <source>
        <dbReference type="SAM" id="Phobius"/>
    </source>
</evidence>
<accession>A0AAV8VBF1</accession>
<comment type="caution">
    <text evidence="6">The sequence shown here is derived from an EMBL/GenBank/DDBJ whole genome shotgun (WGS) entry which is preliminary data.</text>
</comment>
<keyword evidence="3" id="KW-1133">Transmembrane helix</keyword>
<protein>
    <recommendedName>
        <fullName evidence="5">DDE Tnp4 domain-containing protein</fullName>
    </recommendedName>
</protein>
<evidence type="ECO:0000256" key="4">
    <source>
        <dbReference type="SAM" id="SignalP"/>
    </source>
</evidence>
<evidence type="ECO:0000256" key="2">
    <source>
        <dbReference type="ARBA" id="ARBA00022723"/>
    </source>
</evidence>
<dbReference type="EMBL" id="JANEYG010000200">
    <property type="protein sequence ID" value="KAJ8911337.1"/>
    <property type="molecule type" value="Genomic_DNA"/>
</dbReference>
<evidence type="ECO:0000313" key="7">
    <source>
        <dbReference type="Proteomes" id="UP001159042"/>
    </source>
</evidence>
<sequence>MILEAPDPDFFLASLFLLLLYLASGNSFTDLHYSYLMVGRSLFYNYKNYFSIVLMAICNADYCFTYVDIGSFGKNCDSSVFKNSTFWNKVENGTLPWPQPEPLPGTDQPSLPYVMVADEARARRFIECTFGIFSNKWRIFHRPLNVSLDLAKTVVKASCILHNFVRVRDGFNFEHTMYVTGFDDIEEENAPFSWAGNTVRDKFANYFVGPGAVPWQDSKIH</sequence>
<dbReference type="AlphaFoldDB" id="A0AAV8VBF1"/>
<keyword evidence="3" id="KW-0472">Membrane</keyword>
<name>A0AAV8VBF1_9CUCU</name>
<feature type="domain" description="DDE Tnp4" evidence="5">
    <location>
        <begin position="40"/>
        <end position="91"/>
    </location>
</feature>
<keyword evidence="4" id="KW-0732">Signal</keyword>
<comment type="cofactor">
    <cofactor evidence="1">
        <name>a divalent metal cation</name>
        <dbReference type="ChEBI" id="CHEBI:60240"/>
    </cofactor>
</comment>